<dbReference type="RefSeq" id="XP_019497263.1">
    <property type="nucleotide sequence ID" value="XM_019641718.1"/>
</dbReference>
<evidence type="ECO:0000313" key="3">
    <source>
        <dbReference type="RefSeq" id="XP_019497263.1"/>
    </source>
</evidence>
<reference evidence="3" key="1">
    <citation type="submission" date="2025-08" db="UniProtKB">
        <authorList>
            <consortium name="RefSeq"/>
        </authorList>
    </citation>
    <scope>IDENTIFICATION</scope>
    <source>
        <tissue evidence="3">Muscle</tissue>
    </source>
</reference>
<organism evidence="2 3">
    <name type="scientific">Hipposideros armiger</name>
    <name type="common">Great Himalayan leaf-nosed bat</name>
    <dbReference type="NCBI Taxonomy" id="186990"/>
    <lineage>
        <taxon>Eukaryota</taxon>
        <taxon>Metazoa</taxon>
        <taxon>Chordata</taxon>
        <taxon>Craniata</taxon>
        <taxon>Vertebrata</taxon>
        <taxon>Euteleostomi</taxon>
        <taxon>Mammalia</taxon>
        <taxon>Eutheria</taxon>
        <taxon>Laurasiatheria</taxon>
        <taxon>Chiroptera</taxon>
        <taxon>Yinpterochiroptera</taxon>
        <taxon>Rhinolophoidea</taxon>
        <taxon>Hipposideridae</taxon>
        <taxon>Hipposideros</taxon>
    </lineage>
</organism>
<dbReference type="AlphaFoldDB" id="A0A8B7RAR6"/>
<feature type="region of interest" description="Disordered" evidence="1">
    <location>
        <begin position="305"/>
        <end position="361"/>
    </location>
</feature>
<dbReference type="Proteomes" id="UP000694851">
    <property type="component" value="Unplaced"/>
</dbReference>
<dbReference type="GeneID" id="109382327"/>
<feature type="region of interest" description="Disordered" evidence="1">
    <location>
        <begin position="78"/>
        <end position="249"/>
    </location>
</feature>
<sequence length="427" mass="44650">MEGSFLLGRRRSGRPPGRAPTRGFLEARAGATRDPVGAHRRARAAAPTRARRVPSSLSPPAAVRDPVAAELTAQLWAVSREAAPPPRQGQRHNRAHQRIIAAPDISADTLWPRGGAGIPDPRRAQCPSPAASGSSVPTTPLPARSGPESPRVGRARRGRGTLARTPPPGRRQRLTCPSGQSGCPGRRPPAAPDPSAGKSSGRPHSLPRAVSFGSTGVWGRRGRPRPPRPPSSELLGVAGGGGLRLGALSPPPRAPPLFYDHCERAVAAQPRRRAAAAWRAPRCLALLQHRKGNQVKLCRNSAPAPAWPRVCPQQPAGAQRTQAPPPARRPRGDAGPQAAAAAAAGAASSSPPAQLSTLAPCTPPALPLAQHPCWLGPAPPSRDGTDSRKPCLCPSSCSAFSGALWVLGTDPRLSQHMWKARDPSTRV</sequence>
<proteinExistence type="predicted"/>
<gene>
    <name evidence="3" type="primary">LOC109382327</name>
</gene>
<protein>
    <submittedName>
        <fullName evidence="3">Basic proline-rich protein-like</fullName>
    </submittedName>
</protein>
<feature type="compositionally biased region" description="Low complexity" evidence="1">
    <location>
        <begin position="333"/>
        <end position="360"/>
    </location>
</feature>
<feature type="compositionally biased region" description="Low complexity" evidence="1">
    <location>
        <begin position="14"/>
        <end position="23"/>
    </location>
</feature>
<dbReference type="OrthoDB" id="10681606at2759"/>
<dbReference type="KEGG" id="hai:109382327"/>
<evidence type="ECO:0000313" key="2">
    <source>
        <dbReference type="Proteomes" id="UP000694851"/>
    </source>
</evidence>
<feature type="compositionally biased region" description="Low complexity" evidence="1">
    <location>
        <begin position="312"/>
        <end position="322"/>
    </location>
</feature>
<name>A0A8B7RAR6_HIPAR</name>
<evidence type="ECO:0000256" key="1">
    <source>
        <dbReference type="SAM" id="MobiDB-lite"/>
    </source>
</evidence>
<accession>A0A8B7RAR6</accession>
<keyword evidence="2" id="KW-1185">Reference proteome</keyword>
<feature type="region of interest" description="Disordered" evidence="1">
    <location>
        <begin position="1"/>
        <end position="65"/>
    </location>
</feature>